<protein>
    <submittedName>
        <fullName evidence="1">Uncharacterized protein</fullName>
    </submittedName>
</protein>
<sequence length="89" mass="9937">MYKLHIFLQFEPVFSTSVGSYSSETGAIFGLQLEAVCCKVIFEKHLRQIPKALCDAKGFCFMHDKHHYFLNDTIGDIGNINAPPSGIKA</sequence>
<proteinExistence type="predicted"/>
<keyword evidence="2" id="KW-1185">Reference proteome</keyword>
<dbReference type="EMBL" id="CP069798">
    <property type="protein sequence ID" value="QRQ80988.1"/>
    <property type="molecule type" value="Genomic_DNA"/>
</dbReference>
<dbReference type="AlphaFoldDB" id="A0A892ZER3"/>
<dbReference type="KEGG" id="ptes:JQU52_09610"/>
<dbReference type="RefSeq" id="WP_230338270.1">
    <property type="nucleotide sequence ID" value="NZ_CP069798.1"/>
</dbReference>
<name>A0A892ZER3_9NEIS</name>
<dbReference type="Proteomes" id="UP000653156">
    <property type="component" value="Chromosome"/>
</dbReference>
<gene>
    <name evidence="1" type="ORF">JQU52_09610</name>
</gene>
<organism evidence="1 2">
    <name type="scientific">Paralysiella testudinis</name>
    <dbReference type="NCBI Taxonomy" id="2809020"/>
    <lineage>
        <taxon>Bacteria</taxon>
        <taxon>Pseudomonadati</taxon>
        <taxon>Pseudomonadota</taxon>
        <taxon>Betaproteobacteria</taxon>
        <taxon>Neisseriales</taxon>
        <taxon>Neisseriaceae</taxon>
        <taxon>Paralysiella</taxon>
    </lineage>
</organism>
<reference evidence="1" key="1">
    <citation type="submission" date="2021-02" db="EMBL/GenBank/DDBJ databases">
        <title>Neisseriaceae sp. 26B isolated from the cloaca of a Common Toad-headed Turtle (Mesoclemmys nasuta).</title>
        <authorList>
            <person name="Spergser J."/>
            <person name="Busse H.-J."/>
        </authorList>
    </citation>
    <scope>NUCLEOTIDE SEQUENCE</scope>
    <source>
        <strain evidence="1">26B</strain>
    </source>
</reference>
<evidence type="ECO:0000313" key="1">
    <source>
        <dbReference type="EMBL" id="QRQ80988.1"/>
    </source>
</evidence>
<evidence type="ECO:0000313" key="2">
    <source>
        <dbReference type="Proteomes" id="UP000653156"/>
    </source>
</evidence>
<accession>A0A892ZER3</accession>